<feature type="region of interest" description="Disordered" evidence="1">
    <location>
        <begin position="129"/>
        <end position="151"/>
    </location>
</feature>
<proteinExistence type="predicted"/>
<dbReference type="AlphaFoldDB" id="A0A4C1ZQ56"/>
<keyword evidence="3" id="KW-1185">Reference proteome</keyword>
<accession>A0A4C1ZQ56</accession>
<organism evidence="2 3">
    <name type="scientific">Eumeta variegata</name>
    <name type="common">Bagworm moth</name>
    <name type="synonym">Eumeta japonica</name>
    <dbReference type="NCBI Taxonomy" id="151549"/>
    <lineage>
        <taxon>Eukaryota</taxon>
        <taxon>Metazoa</taxon>
        <taxon>Ecdysozoa</taxon>
        <taxon>Arthropoda</taxon>
        <taxon>Hexapoda</taxon>
        <taxon>Insecta</taxon>
        <taxon>Pterygota</taxon>
        <taxon>Neoptera</taxon>
        <taxon>Endopterygota</taxon>
        <taxon>Lepidoptera</taxon>
        <taxon>Glossata</taxon>
        <taxon>Ditrysia</taxon>
        <taxon>Tineoidea</taxon>
        <taxon>Psychidae</taxon>
        <taxon>Oiketicinae</taxon>
        <taxon>Eumeta</taxon>
    </lineage>
</organism>
<gene>
    <name evidence="2" type="ORF">EVAR_62349_1</name>
</gene>
<comment type="caution">
    <text evidence="2">The sequence shown here is derived from an EMBL/GenBank/DDBJ whole genome shotgun (WGS) entry which is preliminary data.</text>
</comment>
<reference evidence="2 3" key="1">
    <citation type="journal article" date="2019" name="Commun. Biol.">
        <title>The bagworm genome reveals a unique fibroin gene that provides high tensile strength.</title>
        <authorList>
            <person name="Kono N."/>
            <person name="Nakamura H."/>
            <person name="Ohtoshi R."/>
            <person name="Tomita M."/>
            <person name="Numata K."/>
            <person name="Arakawa K."/>
        </authorList>
    </citation>
    <scope>NUCLEOTIDE SEQUENCE [LARGE SCALE GENOMIC DNA]</scope>
</reference>
<evidence type="ECO:0000313" key="2">
    <source>
        <dbReference type="EMBL" id="GBP89858.1"/>
    </source>
</evidence>
<evidence type="ECO:0000256" key="1">
    <source>
        <dbReference type="SAM" id="MobiDB-lite"/>
    </source>
</evidence>
<dbReference type="Proteomes" id="UP000299102">
    <property type="component" value="Unassembled WGS sequence"/>
</dbReference>
<dbReference type="OrthoDB" id="6514762at2759"/>
<dbReference type="EMBL" id="BGZK01002038">
    <property type="protein sequence ID" value="GBP89858.1"/>
    <property type="molecule type" value="Genomic_DNA"/>
</dbReference>
<evidence type="ECO:0000313" key="3">
    <source>
        <dbReference type="Proteomes" id="UP000299102"/>
    </source>
</evidence>
<sequence length="479" mass="55072">MLPYFKEIEAKPVRATKKTVNLNFSLPKEIAEYLYQTKNKDSFDKLQILNLGMHNYLVLTNDNVLTNSASTKFIPLGKLIYEESSRIPTNIDDEQELFPNNNSYMVEEEYQDINNDDLTDITNKISDLTSSQFSENETPSKELRAQTSSSKENNATNILFHTKNANTNHFPSNLIHKQLYSGELYNYPVPDVSQLILGEENLIKQEFTKNGQQHTEVLNLQENTFQTPQILEDKSSVETEVTKLDNQFISNGFPSKFQVVPKSNIEFNNTKTNSYDPVHYHDSLKSTEMEGNVLKTKSNIIHGTSLDKLNIKEKTNDGFSESELYKINNSLRSATGREIEIRLIPSISWHIEKEEDIKELLHLIKTKDMGQHRNNFLNKDEPHNEDQINYFNSEIDYTVDHSLTRDKDKDNYKVSGGTYTGPSSYLVSQSSIGSLEPYRDQLMKPNVTLGYNNYKPARIEDLDDRNGYQKVSPLPPFTF</sequence>
<protein>
    <submittedName>
        <fullName evidence="2">Uncharacterized protein</fullName>
    </submittedName>
</protein>
<name>A0A4C1ZQ56_EUMVA</name>